<evidence type="ECO:0000256" key="3">
    <source>
        <dbReference type="ARBA" id="ARBA00007931"/>
    </source>
</evidence>
<evidence type="ECO:0000256" key="5">
    <source>
        <dbReference type="ARBA" id="ARBA00022692"/>
    </source>
</evidence>
<dbReference type="InterPro" id="IPR046342">
    <property type="entry name" value="CBS_dom_sf"/>
</dbReference>
<keyword evidence="11 12" id="KW-0472">Membrane</keyword>
<dbReference type="InterPro" id="IPR008915">
    <property type="entry name" value="Peptidase_M50"/>
</dbReference>
<comment type="caution">
    <text evidence="14">The sequence shown here is derived from an EMBL/GenBank/DDBJ whole genome shotgun (WGS) entry which is preliminary data.</text>
</comment>
<reference evidence="14" key="1">
    <citation type="submission" date="2023-05" db="EMBL/GenBank/DDBJ databases">
        <title>Cataloging the Phylogenetic Diversity of Human Bladder Bacteria.</title>
        <authorList>
            <person name="Du J."/>
        </authorList>
    </citation>
    <scope>NUCLEOTIDE SEQUENCE</scope>
    <source>
        <strain evidence="14">UMB9978</strain>
    </source>
</reference>
<dbReference type="GO" id="GO:0008237">
    <property type="term" value="F:metallopeptidase activity"/>
    <property type="evidence" value="ECO:0007669"/>
    <property type="project" value="UniProtKB-KW"/>
</dbReference>
<feature type="transmembrane region" description="Helical" evidence="12">
    <location>
        <begin position="57"/>
        <end position="75"/>
    </location>
</feature>
<dbReference type="Pfam" id="PF02163">
    <property type="entry name" value="Peptidase_M50"/>
    <property type="match status" value="2"/>
</dbReference>
<dbReference type="AlphaFoldDB" id="A0AAP4CCV3"/>
<evidence type="ECO:0000256" key="8">
    <source>
        <dbReference type="ARBA" id="ARBA00022833"/>
    </source>
</evidence>
<feature type="domain" description="Peptidase M50" evidence="13">
    <location>
        <begin position="67"/>
        <end position="134"/>
    </location>
</feature>
<protein>
    <submittedName>
        <fullName evidence="14">Site-2 protease family protein</fullName>
    </submittedName>
</protein>
<evidence type="ECO:0000256" key="1">
    <source>
        <dbReference type="ARBA" id="ARBA00001947"/>
    </source>
</evidence>
<feature type="transmembrane region" description="Helical" evidence="12">
    <location>
        <begin position="223"/>
        <end position="243"/>
    </location>
</feature>
<evidence type="ECO:0000256" key="2">
    <source>
        <dbReference type="ARBA" id="ARBA00004141"/>
    </source>
</evidence>
<keyword evidence="7" id="KW-0378">Hydrolase</keyword>
<evidence type="ECO:0000256" key="4">
    <source>
        <dbReference type="ARBA" id="ARBA00022670"/>
    </source>
</evidence>
<evidence type="ECO:0000259" key="13">
    <source>
        <dbReference type="Pfam" id="PF02163"/>
    </source>
</evidence>
<keyword evidence="4 14" id="KW-0645">Protease</keyword>
<evidence type="ECO:0000256" key="9">
    <source>
        <dbReference type="ARBA" id="ARBA00022989"/>
    </source>
</evidence>
<accession>A0AAP4CCV3</accession>
<evidence type="ECO:0000256" key="10">
    <source>
        <dbReference type="ARBA" id="ARBA00023049"/>
    </source>
</evidence>
<dbReference type="PANTHER" id="PTHR39188:SF3">
    <property type="entry name" value="STAGE IV SPORULATION PROTEIN FB"/>
    <property type="match status" value="1"/>
</dbReference>
<organism evidence="14 15">
    <name type="scientific">Pseudoglutamicibacter cumminsii</name>
    <dbReference type="NCBI Taxonomy" id="156979"/>
    <lineage>
        <taxon>Bacteria</taxon>
        <taxon>Bacillati</taxon>
        <taxon>Actinomycetota</taxon>
        <taxon>Actinomycetes</taxon>
        <taxon>Micrococcales</taxon>
        <taxon>Micrococcaceae</taxon>
        <taxon>Pseudoglutamicibacter</taxon>
    </lineage>
</organism>
<evidence type="ECO:0000256" key="6">
    <source>
        <dbReference type="ARBA" id="ARBA00022723"/>
    </source>
</evidence>
<name>A0AAP4CCV3_9MICC</name>
<evidence type="ECO:0000313" key="15">
    <source>
        <dbReference type="Proteomes" id="UP001240483"/>
    </source>
</evidence>
<dbReference type="GO" id="GO:0016020">
    <property type="term" value="C:membrane"/>
    <property type="evidence" value="ECO:0007669"/>
    <property type="project" value="UniProtKB-SubCell"/>
</dbReference>
<comment type="similarity">
    <text evidence="3">Belongs to the peptidase M50B family.</text>
</comment>
<feature type="transmembrane region" description="Helical" evidence="12">
    <location>
        <begin position="192"/>
        <end position="217"/>
    </location>
</feature>
<comment type="subcellular location">
    <subcellularLocation>
        <location evidence="2">Membrane</location>
        <topology evidence="2">Multi-pass membrane protein</topology>
    </subcellularLocation>
</comment>
<keyword evidence="6" id="KW-0479">Metal-binding</keyword>
<proteinExistence type="inferred from homology"/>
<evidence type="ECO:0000313" key="14">
    <source>
        <dbReference type="EMBL" id="MDK6275751.1"/>
    </source>
</evidence>
<evidence type="ECO:0000256" key="7">
    <source>
        <dbReference type="ARBA" id="ARBA00022801"/>
    </source>
</evidence>
<dbReference type="RefSeq" id="WP_143483897.1">
    <property type="nucleotide sequence ID" value="NZ_JALXKR010000019.1"/>
</dbReference>
<dbReference type="SUPFAM" id="SSF54631">
    <property type="entry name" value="CBS-domain pair"/>
    <property type="match status" value="1"/>
</dbReference>
<sequence>MPTERATHPWYNRPLPLGSIGGVPVSLSTSWFFVAVVLAIAVAVVVQDWLPGTSTSVAVLMGLLQTLALMFSVLIHEVAHALVAKALGWKTTGIEVTLWGGHTSFTTTNPKASQSFLVSIVGPLTNLALAASIYSPAWFGVDLPEGPLRFFILMTVVANLAIGVFNLLPGLPLDGGRVVESIVWGLAGRQPIGTIVAGWLGGILALAGGVGVVVFLLRAEQRVTFVTLLMLLVMIVPLLDGAIKSVRIGRLRLRIEGMQAGHLVSPVVRLAPHASVADAVEAGVFEDTVVVVLSPDGSRLLRVRPEPLRRMVPAVYAGTPVMHVAVDAMDAHVVSAEADGDILARAALDSETGTVLVVDSRQRCIGAVRRESVVKALEGR</sequence>
<keyword evidence="10" id="KW-0482">Metalloprotease</keyword>
<keyword evidence="5 12" id="KW-0812">Transmembrane</keyword>
<comment type="cofactor">
    <cofactor evidence="1">
        <name>Zn(2+)</name>
        <dbReference type="ChEBI" id="CHEBI:29105"/>
    </cofactor>
</comment>
<gene>
    <name evidence="14" type="ORF">QP116_08410</name>
</gene>
<feature type="transmembrane region" description="Helical" evidence="12">
    <location>
        <begin position="116"/>
        <end position="138"/>
    </location>
</feature>
<dbReference type="PANTHER" id="PTHR39188">
    <property type="entry name" value="MEMBRANE-ASSOCIATED ZINC METALLOPROTEASE M50B"/>
    <property type="match status" value="1"/>
</dbReference>
<keyword evidence="9 12" id="KW-1133">Transmembrane helix</keyword>
<dbReference type="GO" id="GO:0046872">
    <property type="term" value="F:metal ion binding"/>
    <property type="evidence" value="ECO:0007669"/>
    <property type="project" value="UniProtKB-KW"/>
</dbReference>
<dbReference type="Proteomes" id="UP001240483">
    <property type="component" value="Unassembled WGS sequence"/>
</dbReference>
<feature type="transmembrane region" description="Helical" evidence="12">
    <location>
        <begin position="21"/>
        <end position="45"/>
    </location>
</feature>
<dbReference type="EMBL" id="JASODW010000011">
    <property type="protein sequence ID" value="MDK6275751.1"/>
    <property type="molecule type" value="Genomic_DNA"/>
</dbReference>
<dbReference type="GO" id="GO:0006508">
    <property type="term" value="P:proteolysis"/>
    <property type="evidence" value="ECO:0007669"/>
    <property type="project" value="UniProtKB-KW"/>
</dbReference>
<keyword evidence="8" id="KW-0862">Zinc</keyword>
<evidence type="ECO:0000256" key="12">
    <source>
        <dbReference type="SAM" id="Phobius"/>
    </source>
</evidence>
<evidence type="ECO:0000256" key="11">
    <source>
        <dbReference type="ARBA" id="ARBA00023136"/>
    </source>
</evidence>
<feature type="transmembrane region" description="Helical" evidence="12">
    <location>
        <begin position="150"/>
        <end position="171"/>
    </location>
</feature>
<feature type="domain" description="Peptidase M50" evidence="13">
    <location>
        <begin position="149"/>
        <end position="190"/>
    </location>
</feature>